<evidence type="ECO:0000313" key="3">
    <source>
        <dbReference type="Proteomes" id="UP000236752"/>
    </source>
</evidence>
<evidence type="ECO:0000313" key="2">
    <source>
        <dbReference type="EMBL" id="SEF91769.1"/>
    </source>
</evidence>
<organism evidence="2 3">
    <name type="scientific">Thalassococcus halodurans</name>
    <dbReference type="NCBI Taxonomy" id="373675"/>
    <lineage>
        <taxon>Bacteria</taxon>
        <taxon>Pseudomonadati</taxon>
        <taxon>Pseudomonadota</taxon>
        <taxon>Alphaproteobacteria</taxon>
        <taxon>Rhodobacterales</taxon>
        <taxon>Roseobacteraceae</taxon>
        <taxon>Thalassococcus</taxon>
    </lineage>
</organism>
<keyword evidence="3" id="KW-1185">Reference proteome</keyword>
<sequence length="41" mass="4559">MEAIHSGYKGLSLIWSLNWDRILYVATILLALSFGAFIGSM</sequence>
<proteinExistence type="predicted"/>
<dbReference type="RefSeq" id="WP_268810620.1">
    <property type="nucleotide sequence ID" value="NZ_FNUZ01000002.1"/>
</dbReference>
<keyword evidence="1" id="KW-0472">Membrane</keyword>
<accession>A0A1H5VWV6</accession>
<protein>
    <submittedName>
        <fullName evidence="2">Uncharacterized protein</fullName>
    </submittedName>
</protein>
<feature type="transmembrane region" description="Helical" evidence="1">
    <location>
        <begin position="22"/>
        <end position="39"/>
    </location>
</feature>
<name>A0A1H5VWV6_9RHOB</name>
<reference evidence="2 3" key="1">
    <citation type="submission" date="2016-10" db="EMBL/GenBank/DDBJ databases">
        <authorList>
            <person name="de Groot N.N."/>
        </authorList>
    </citation>
    <scope>NUCLEOTIDE SEQUENCE [LARGE SCALE GENOMIC DNA]</scope>
    <source>
        <strain evidence="2 3">DSM 26915</strain>
    </source>
</reference>
<keyword evidence="1" id="KW-1133">Transmembrane helix</keyword>
<dbReference type="Proteomes" id="UP000236752">
    <property type="component" value="Unassembled WGS sequence"/>
</dbReference>
<dbReference type="AlphaFoldDB" id="A0A1H5VWV6"/>
<keyword evidence="1" id="KW-0812">Transmembrane</keyword>
<dbReference type="EMBL" id="FNUZ01000002">
    <property type="protein sequence ID" value="SEF91769.1"/>
    <property type="molecule type" value="Genomic_DNA"/>
</dbReference>
<gene>
    <name evidence="2" type="ORF">SAMN04488045_1220</name>
</gene>
<evidence type="ECO:0000256" key="1">
    <source>
        <dbReference type="SAM" id="Phobius"/>
    </source>
</evidence>